<accession>A0A383BZ76</accession>
<evidence type="ECO:0008006" key="2">
    <source>
        <dbReference type="Google" id="ProtNLM"/>
    </source>
</evidence>
<proteinExistence type="predicted"/>
<evidence type="ECO:0000313" key="1">
    <source>
        <dbReference type="EMBL" id="SVE25201.1"/>
    </source>
</evidence>
<reference evidence="1" key="1">
    <citation type="submission" date="2018-05" db="EMBL/GenBank/DDBJ databases">
        <authorList>
            <person name="Lanie J.A."/>
            <person name="Ng W.-L."/>
            <person name="Kazmierczak K.M."/>
            <person name="Andrzejewski T.M."/>
            <person name="Davidsen T.M."/>
            <person name="Wayne K.J."/>
            <person name="Tettelin H."/>
            <person name="Glass J.I."/>
            <person name="Rusch D."/>
            <person name="Podicherti R."/>
            <person name="Tsui H.-C.T."/>
            <person name="Winkler M.E."/>
        </authorList>
    </citation>
    <scope>NUCLEOTIDE SEQUENCE</scope>
</reference>
<protein>
    <recommendedName>
        <fullName evidence="2">DUF5723 domain-containing protein</fullName>
    </recommendedName>
</protein>
<feature type="non-terminal residue" evidence="1">
    <location>
        <position position="243"/>
    </location>
</feature>
<dbReference type="EMBL" id="UINC01204465">
    <property type="protein sequence ID" value="SVE25201.1"/>
    <property type="molecule type" value="Genomic_DNA"/>
</dbReference>
<dbReference type="AlphaFoldDB" id="A0A383BZ76"/>
<feature type="non-terminal residue" evidence="1">
    <location>
        <position position="1"/>
    </location>
</feature>
<name>A0A383BZ76_9ZZZZ</name>
<sequence>LYSRKLSPHYSGGVQYSFLFGNQYLDDELYTYDVVIDTISSGLLIDVFVDGNDTLYARAENGIMTKVNKFRKFSGSILTMEGRYTGSKQEWVLSISINGRLKVETQNVQTTENITFTNSFDKSSNAILSDYRFGYRYQFENDLGFTVEMHKEYSFNIPGNAALFNIMPPELNSIHLGSYYQIQNSKIGFRNNLNLRSGAYVKELDFTVGNIWDYGATLGIGIEYLGNTQSIDFALRAGKKESR</sequence>
<gene>
    <name evidence="1" type="ORF">METZ01_LOCUS478055</name>
</gene>
<organism evidence="1">
    <name type="scientific">marine metagenome</name>
    <dbReference type="NCBI Taxonomy" id="408172"/>
    <lineage>
        <taxon>unclassified sequences</taxon>
        <taxon>metagenomes</taxon>
        <taxon>ecological metagenomes</taxon>
    </lineage>
</organism>